<evidence type="ECO:0000313" key="1">
    <source>
        <dbReference type="EMBL" id="AKB50946.1"/>
    </source>
</evidence>
<dbReference type="RefSeq" id="WP_011307973.1">
    <property type="nucleotide sequence ID" value="NZ_CP009526.1"/>
</dbReference>
<dbReference type="GeneID" id="24823181"/>
<protein>
    <submittedName>
        <fullName evidence="1">Uncharacterized protein</fullName>
    </submittedName>
</protein>
<name>A0A0E3LLA8_METBA</name>
<accession>A0A0E3LLA8</accession>
<dbReference type="PATRIC" id="fig|1434109.4.peg.2130"/>
<evidence type="ECO:0000313" key="2">
    <source>
        <dbReference type="Proteomes" id="UP000033038"/>
    </source>
</evidence>
<proteinExistence type="predicted"/>
<dbReference type="Proteomes" id="UP000033038">
    <property type="component" value="Chromosome"/>
</dbReference>
<dbReference type="HOGENOM" id="CLU_165877_0_0_2"/>
<reference evidence="1 2" key="1">
    <citation type="submission" date="2014-07" db="EMBL/GenBank/DDBJ databases">
        <title>Methanogenic archaea and the global carbon cycle.</title>
        <authorList>
            <person name="Henriksen J.R."/>
            <person name="Luke J."/>
            <person name="Reinhart S."/>
            <person name="Benedict M.N."/>
            <person name="Youngblut N.D."/>
            <person name="Metcalf M.E."/>
            <person name="Whitaker R.J."/>
            <person name="Metcalf W.W."/>
        </authorList>
    </citation>
    <scope>NUCLEOTIDE SEQUENCE [LARGE SCALE GENOMIC DNA]</scope>
    <source>
        <strain evidence="1 2">Wiesmoor</strain>
    </source>
</reference>
<sequence>MNYYPGFKSRLKILDDSTWKNRFRNISEIISTFCSIVKAMNPEDKTITSYDQSREFGAMGQLLRELQKEEELEQNESSPAEIKEVRITKNTTEIMAEINATLKEIAETQKSILEEIKRSK</sequence>
<gene>
    <name evidence="1" type="ORF">MSBRW_1693</name>
</gene>
<organism evidence="1 2">
    <name type="scientific">Methanosarcina barkeri str. Wiesmoor</name>
    <dbReference type="NCBI Taxonomy" id="1434109"/>
    <lineage>
        <taxon>Archaea</taxon>
        <taxon>Methanobacteriati</taxon>
        <taxon>Methanobacteriota</taxon>
        <taxon>Stenosarchaea group</taxon>
        <taxon>Methanomicrobia</taxon>
        <taxon>Methanosarcinales</taxon>
        <taxon>Methanosarcinaceae</taxon>
        <taxon>Methanosarcina</taxon>
    </lineage>
</organism>
<dbReference type="KEGG" id="mbw:MSBRW_1693"/>
<dbReference type="AlphaFoldDB" id="A0A0E3LLA8"/>
<dbReference type="EMBL" id="CP009526">
    <property type="protein sequence ID" value="AKB50946.1"/>
    <property type="molecule type" value="Genomic_DNA"/>
</dbReference>